<keyword evidence="2" id="KW-1185">Reference proteome</keyword>
<evidence type="ECO:0000313" key="1">
    <source>
        <dbReference type="EMBL" id="EYB88528.1"/>
    </source>
</evidence>
<dbReference type="Proteomes" id="UP000024635">
    <property type="component" value="Unassembled WGS sequence"/>
</dbReference>
<gene>
    <name evidence="1" type="primary">Acey_s0245.g3548</name>
    <name evidence="1" type="ORF">Y032_0245g3548</name>
</gene>
<comment type="caution">
    <text evidence="1">The sequence shown here is derived from an EMBL/GenBank/DDBJ whole genome shotgun (WGS) entry which is preliminary data.</text>
</comment>
<proteinExistence type="predicted"/>
<name>A0A016SCZ5_9BILA</name>
<evidence type="ECO:0000313" key="2">
    <source>
        <dbReference type="Proteomes" id="UP000024635"/>
    </source>
</evidence>
<sequence length="78" mass="8870">MADDIMGMDVNERQCVLHITTVRAPLQFHMVMAPMVHRALLARLLMMSANKTHGPQLQERGRSCPMFLFPFSTLSGHF</sequence>
<accession>A0A016SCZ5</accession>
<organism evidence="1 2">
    <name type="scientific">Ancylostoma ceylanicum</name>
    <dbReference type="NCBI Taxonomy" id="53326"/>
    <lineage>
        <taxon>Eukaryota</taxon>
        <taxon>Metazoa</taxon>
        <taxon>Ecdysozoa</taxon>
        <taxon>Nematoda</taxon>
        <taxon>Chromadorea</taxon>
        <taxon>Rhabditida</taxon>
        <taxon>Rhabditina</taxon>
        <taxon>Rhabditomorpha</taxon>
        <taxon>Strongyloidea</taxon>
        <taxon>Ancylostomatidae</taxon>
        <taxon>Ancylostomatinae</taxon>
        <taxon>Ancylostoma</taxon>
    </lineage>
</organism>
<reference evidence="2" key="1">
    <citation type="journal article" date="2015" name="Nat. Genet.">
        <title>The genome and transcriptome of the zoonotic hookworm Ancylostoma ceylanicum identify infection-specific gene families.</title>
        <authorList>
            <person name="Schwarz E.M."/>
            <person name="Hu Y."/>
            <person name="Antoshechkin I."/>
            <person name="Miller M.M."/>
            <person name="Sternberg P.W."/>
            <person name="Aroian R.V."/>
        </authorList>
    </citation>
    <scope>NUCLEOTIDE SEQUENCE</scope>
    <source>
        <strain evidence="2">HY135</strain>
    </source>
</reference>
<protein>
    <submittedName>
        <fullName evidence="1">Uncharacterized protein</fullName>
    </submittedName>
</protein>
<dbReference type="EMBL" id="JARK01001581">
    <property type="protein sequence ID" value="EYB88528.1"/>
    <property type="molecule type" value="Genomic_DNA"/>
</dbReference>
<dbReference type="AlphaFoldDB" id="A0A016SCZ5"/>